<gene>
    <name evidence="3" type="ORF">cand_011870</name>
</gene>
<keyword evidence="2" id="KW-0732">Signal</keyword>
<dbReference type="EMBL" id="LRBS01000111">
    <property type="protein sequence ID" value="OII72659.1"/>
    <property type="molecule type" value="Genomic_DNA"/>
</dbReference>
<feature type="signal peptide" evidence="2">
    <location>
        <begin position="1"/>
        <end position="23"/>
    </location>
</feature>
<evidence type="ECO:0000313" key="4">
    <source>
        <dbReference type="Proteomes" id="UP000186804"/>
    </source>
</evidence>
<accession>A0A1J4MGS3</accession>
<organism evidence="3 4">
    <name type="scientific">Cryptosporidium andersoni</name>
    <dbReference type="NCBI Taxonomy" id="117008"/>
    <lineage>
        <taxon>Eukaryota</taxon>
        <taxon>Sar</taxon>
        <taxon>Alveolata</taxon>
        <taxon>Apicomplexa</taxon>
        <taxon>Conoidasida</taxon>
        <taxon>Coccidia</taxon>
        <taxon>Eucoccidiorida</taxon>
        <taxon>Eimeriorina</taxon>
        <taxon>Cryptosporidiidae</taxon>
        <taxon>Cryptosporidium</taxon>
    </lineage>
</organism>
<evidence type="ECO:0000256" key="1">
    <source>
        <dbReference type="SAM" id="MobiDB-lite"/>
    </source>
</evidence>
<feature type="region of interest" description="Disordered" evidence="1">
    <location>
        <begin position="349"/>
        <end position="372"/>
    </location>
</feature>
<dbReference type="RefSeq" id="XP_067067046.1">
    <property type="nucleotide sequence ID" value="XM_067211426.1"/>
</dbReference>
<sequence length="456" mass="52230">MHYSHYVIVLILLISFLFDLSKCEGGDLGFGAEFPLLGALFSAASKAFDKLTPDECYQLNRRGITRGPIGVILAALPYKSNYPVIIFKDGWQQPDYLITATLIEMWHRYRAAESLFDPNKYKGASKLLGAQAFWGKRDDSESDNLNIENPRWNVWWSQLGDFFSGVNELMNILIDGTIPLFVSTRGARYNSRFLLSTLNLYAKEKLETITYLRGGTTKDNRACCGVCNRVTPVGGSPSHLGIFTDVEGSKSYSALQHLQLLYDKLEDKDSSEEQVLYSPMDEWTWDSEYSYIGAFIIYVRKLQQRYHSTFHYANRNGRVVCGLHINDITKSVRNLFDLGRKSVVINNENDKNNNVKSRDKISPPPWNGSDQKWKNNPKSQIISILQFLDEEDLNTTSWDTLDYVIAAAFQYLRIRKHLHQIWTGGWLHYQTSPNIIKKIFKAILRLCRVGGKHHVV</sequence>
<dbReference type="OrthoDB" id="337141at2759"/>
<reference evidence="3 4" key="1">
    <citation type="submission" date="2016-10" db="EMBL/GenBank/DDBJ databases">
        <title>Reductive evolution of mitochondrial metabolism and differential evolution of invasion-related proteins in Cryptosporidium.</title>
        <authorList>
            <person name="Liu S."/>
            <person name="Roellig D.M."/>
            <person name="Guo Y."/>
            <person name="Li N."/>
            <person name="Frace M.A."/>
            <person name="Tang K."/>
            <person name="Zhang L."/>
            <person name="Feng Y."/>
            <person name="Xiao L."/>
        </authorList>
    </citation>
    <scope>NUCLEOTIDE SEQUENCE [LARGE SCALE GENOMIC DNA]</scope>
    <source>
        <strain evidence="3">30847</strain>
    </source>
</reference>
<comment type="caution">
    <text evidence="3">The sequence shown here is derived from an EMBL/GenBank/DDBJ whole genome shotgun (WGS) entry which is preliminary data.</text>
</comment>
<feature type="chain" id="PRO_5012385101" evidence="2">
    <location>
        <begin position="24"/>
        <end position="456"/>
    </location>
</feature>
<evidence type="ECO:0000256" key="2">
    <source>
        <dbReference type="SAM" id="SignalP"/>
    </source>
</evidence>
<protein>
    <submittedName>
        <fullName evidence="3">Uncharacterized protein</fullName>
    </submittedName>
</protein>
<keyword evidence="4" id="KW-1185">Reference proteome</keyword>
<proteinExistence type="predicted"/>
<feature type="compositionally biased region" description="Basic and acidic residues" evidence="1">
    <location>
        <begin position="349"/>
        <end position="361"/>
    </location>
</feature>
<dbReference type="GeneID" id="92365372"/>
<evidence type="ECO:0000313" key="3">
    <source>
        <dbReference type="EMBL" id="OII72659.1"/>
    </source>
</evidence>
<name>A0A1J4MGS3_9CRYT</name>
<dbReference type="VEuPathDB" id="CryptoDB:cand_011870"/>
<dbReference type="Proteomes" id="UP000186804">
    <property type="component" value="Unassembled WGS sequence"/>
</dbReference>
<dbReference type="AlphaFoldDB" id="A0A1J4MGS3"/>